<dbReference type="Proteomes" id="UP000037510">
    <property type="component" value="Unassembled WGS sequence"/>
</dbReference>
<accession>A0A0L7LK31</accession>
<evidence type="ECO:0000313" key="2">
    <source>
        <dbReference type="Proteomes" id="UP000037510"/>
    </source>
</evidence>
<feature type="non-terminal residue" evidence="1">
    <location>
        <position position="68"/>
    </location>
</feature>
<name>A0A0L7LK31_OPEBR</name>
<reference evidence="1 2" key="1">
    <citation type="journal article" date="2015" name="Genome Biol. Evol.">
        <title>The genome of winter moth (Operophtera brumata) provides a genomic perspective on sexual dimorphism and phenology.</title>
        <authorList>
            <person name="Derks M.F."/>
            <person name="Smit S."/>
            <person name="Salis L."/>
            <person name="Schijlen E."/>
            <person name="Bossers A."/>
            <person name="Mateman C."/>
            <person name="Pijl A.S."/>
            <person name="de Ridder D."/>
            <person name="Groenen M.A."/>
            <person name="Visser M.E."/>
            <person name="Megens H.J."/>
        </authorList>
    </citation>
    <scope>NUCLEOTIDE SEQUENCE [LARGE SCALE GENOMIC DNA]</scope>
    <source>
        <strain evidence="1">WM2013NL</strain>
        <tissue evidence="1">Head and thorax</tissue>
    </source>
</reference>
<dbReference type="AlphaFoldDB" id="A0A0L7LK31"/>
<keyword evidence="2" id="KW-1185">Reference proteome</keyword>
<dbReference type="EMBL" id="JTDY01000840">
    <property type="protein sequence ID" value="KOB75704.1"/>
    <property type="molecule type" value="Genomic_DNA"/>
</dbReference>
<gene>
    <name evidence="1" type="ORF">OBRU01_05857</name>
</gene>
<comment type="caution">
    <text evidence="1">The sequence shown here is derived from an EMBL/GenBank/DDBJ whole genome shotgun (WGS) entry which is preliminary data.</text>
</comment>
<protein>
    <submittedName>
        <fullName evidence="1">CAZy families GH97 protein</fullName>
    </submittedName>
</protein>
<proteinExistence type="predicted"/>
<organism evidence="1 2">
    <name type="scientific">Operophtera brumata</name>
    <name type="common">Winter moth</name>
    <name type="synonym">Phalaena brumata</name>
    <dbReference type="NCBI Taxonomy" id="104452"/>
    <lineage>
        <taxon>Eukaryota</taxon>
        <taxon>Metazoa</taxon>
        <taxon>Ecdysozoa</taxon>
        <taxon>Arthropoda</taxon>
        <taxon>Hexapoda</taxon>
        <taxon>Insecta</taxon>
        <taxon>Pterygota</taxon>
        <taxon>Neoptera</taxon>
        <taxon>Endopterygota</taxon>
        <taxon>Lepidoptera</taxon>
        <taxon>Glossata</taxon>
        <taxon>Ditrysia</taxon>
        <taxon>Geometroidea</taxon>
        <taxon>Geometridae</taxon>
        <taxon>Larentiinae</taxon>
        <taxon>Operophtera</taxon>
    </lineage>
</organism>
<sequence>MGFINASVTKLRSSSSDGKITCPPLLVQLPAGSDIVLNVIKRIKHEFTSCTNMMDKVILVLTHLGQYV</sequence>
<evidence type="ECO:0000313" key="1">
    <source>
        <dbReference type="EMBL" id="KOB75704.1"/>
    </source>
</evidence>
<feature type="non-terminal residue" evidence="1">
    <location>
        <position position="1"/>
    </location>
</feature>